<reference evidence="3" key="2">
    <citation type="submission" date="2020-05" db="UniProtKB">
        <authorList>
            <consortium name="EnsemblMetazoa"/>
        </authorList>
    </citation>
    <scope>IDENTIFICATION</scope>
    <source>
        <strain evidence="3">JHB</strain>
    </source>
</reference>
<dbReference type="FunCoup" id="B0XEY8">
    <property type="interactions" value="28"/>
</dbReference>
<dbReference type="STRING" id="7176.B0XEY8"/>
<feature type="compositionally biased region" description="Gly residues" evidence="1">
    <location>
        <begin position="907"/>
        <end position="922"/>
    </location>
</feature>
<gene>
    <name evidence="3" type="primary">6051847</name>
    <name evidence="2" type="ORF">CpipJ_CPIJ017807</name>
</gene>
<protein>
    <submittedName>
        <fullName evidence="2 3">Uncharacterized protein</fullName>
    </submittedName>
</protein>
<dbReference type="EnsemblMetazoa" id="CPIJ017807-RA">
    <property type="protein sequence ID" value="CPIJ017807-PA"/>
    <property type="gene ID" value="CPIJ017807"/>
</dbReference>
<evidence type="ECO:0000313" key="2">
    <source>
        <dbReference type="EMBL" id="EDS26336.1"/>
    </source>
</evidence>
<feature type="region of interest" description="Disordered" evidence="1">
    <location>
        <begin position="107"/>
        <end position="163"/>
    </location>
</feature>
<feature type="compositionally biased region" description="Basic and acidic residues" evidence="1">
    <location>
        <begin position="774"/>
        <end position="783"/>
    </location>
</feature>
<dbReference type="Proteomes" id="UP000002320">
    <property type="component" value="Unassembled WGS sequence"/>
</dbReference>
<evidence type="ECO:0000313" key="4">
    <source>
        <dbReference type="Proteomes" id="UP000002320"/>
    </source>
</evidence>
<dbReference type="eggNOG" id="ENOG502QQYV">
    <property type="taxonomic scope" value="Eukaryota"/>
</dbReference>
<feature type="region of interest" description="Disordered" evidence="1">
    <location>
        <begin position="901"/>
        <end position="930"/>
    </location>
</feature>
<dbReference type="AlphaFoldDB" id="B0XEY8"/>
<feature type="compositionally biased region" description="Polar residues" evidence="1">
    <location>
        <begin position="149"/>
        <end position="159"/>
    </location>
</feature>
<feature type="region of interest" description="Disordered" evidence="1">
    <location>
        <begin position="730"/>
        <end position="796"/>
    </location>
</feature>
<feature type="region of interest" description="Disordered" evidence="1">
    <location>
        <begin position="1021"/>
        <end position="1043"/>
    </location>
</feature>
<reference evidence="2" key="1">
    <citation type="submission" date="2007-03" db="EMBL/GenBank/DDBJ databases">
        <title>Annotation of Culex pipiens quinquefasciatus.</title>
        <authorList>
            <consortium name="The Broad Institute Genome Sequencing Platform"/>
            <person name="Atkinson P.W."/>
            <person name="Hemingway J."/>
            <person name="Christensen B.M."/>
            <person name="Higgs S."/>
            <person name="Kodira C."/>
            <person name="Hannick L."/>
            <person name="Megy K."/>
            <person name="O'Leary S."/>
            <person name="Pearson M."/>
            <person name="Haas B.J."/>
            <person name="Mauceli E."/>
            <person name="Wortman J.R."/>
            <person name="Lee N.H."/>
            <person name="Guigo R."/>
            <person name="Stanke M."/>
            <person name="Alvarado L."/>
            <person name="Amedeo P."/>
            <person name="Antoine C.H."/>
            <person name="Arensburger P."/>
            <person name="Bidwell S.L."/>
            <person name="Crawford M."/>
            <person name="Camaro F."/>
            <person name="Devon K."/>
            <person name="Engels R."/>
            <person name="Hammond M."/>
            <person name="Howarth C."/>
            <person name="Koehrsen M."/>
            <person name="Lawson D."/>
            <person name="Montgomery P."/>
            <person name="Nene V."/>
            <person name="Nusbaum C."/>
            <person name="Puiu D."/>
            <person name="Romero-Severson J."/>
            <person name="Severson D.W."/>
            <person name="Shumway M."/>
            <person name="Sisk P."/>
            <person name="Stolte C."/>
            <person name="Zeng Q."/>
            <person name="Eisenstadt E."/>
            <person name="Fraser-Liggett C."/>
            <person name="Strausberg R."/>
            <person name="Galagan J."/>
            <person name="Birren B."/>
            <person name="Collins F.H."/>
        </authorList>
    </citation>
    <scope>NUCLEOTIDE SEQUENCE [LARGE SCALE GENOMIC DNA]</scope>
    <source>
        <strain evidence="2">JHB</strain>
    </source>
</reference>
<name>B0XEY8_CULQU</name>
<dbReference type="OMA" id="DATVVHN"/>
<dbReference type="VEuPathDB" id="VectorBase:CQUJHB001913"/>
<feature type="region of interest" description="Disordered" evidence="1">
    <location>
        <begin position="196"/>
        <end position="281"/>
    </location>
</feature>
<evidence type="ECO:0000256" key="1">
    <source>
        <dbReference type="SAM" id="MobiDB-lite"/>
    </source>
</evidence>
<feature type="compositionally biased region" description="Low complexity" evidence="1">
    <location>
        <begin position="118"/>
        <end position="138"/>
    </location>
</feature>
<dbReference type="EMBL" id="DS232882">
    <property type="protein sequence ID" value="EDS26336.1"/>
    <property type="molecule type" value="Genomic_DNA"/>
</dbReference>
<dbReference type="OrthoDB" id="6431454at2759"/>
<feature type="compositionally biased region" description="Low complexity" evidence="1">
    <location>
        <begin position="217"/>
        <end position="239"/>
    </location>
</feature>
<dbReference type="VEuPathDB" id="VectorBase:CPIJ017807"/>
<feature type="region of interest" description="Disordered" evidence="1">
    <location>
        <begin position="1090"/>
        <end position="1117"/>
    </location>
</feature>
<dbReference type="HOGENOM" id="CLU_264458_0_0_1"/>
<evidence type="ECO:0000313" key="3">
    <source>
        <dbReference type="EnsemblMetazoa" id="CPIJ017807-PA"/>
    </source>
</evidence>
<accession>B0XEY8</accession>
<sequence length="1265" mass="135004">MAPLRFDEIGHDLFAPTCGGPDSDSLSYASLSRSSSLIQFESLERQLQNELQAVGSGSVPSLYSADPPVNGVGVAEGFYSPAKKPPPPSLGGAAVKLKVGGGVGVNGVKQSQPVLNNSDSELYSSSASSGGDSSGGSSCNYASDECDLNQHTPSPSSEESGGWLRVVPRTSGRTVQQLLLMQSCLSGARNGALTADAAKTRSKQQQQPFVVQTKVMPTSSSSSSSSASTTPTSSQNASTDSLERPISTSDLDRHQPKPKNSNHRDEFAAASRKRPRAVISASSPDLFGVHAGLQVPRSRKQPSSSRKTSSDLLEFSVSSVPECLNLYGGGIDYGQSESLDSLSESGASSGNYCSWNVPQECSVASKNFDLYDLQEAKTAVVKKVTFQPGVVAKPRVNIRASYANLTVLDYSDEEEGGGGGRQYYLNRNTFRTSSGTRLGGVREMAGNGEEEGRIFPVEGEEKDVFNSLLDEISAHFDRNLSIINDQAEAYEPIAAFLHEQRSGQAASVTPFSALVAAPQPPPRRTQIKTNPHHSQQVTTIVVQPPDVKKRTFDQDPTNLVTCYAASLERCTFDPSESSLNLYGSKNSELNQPRGYAPVKREFVASTPNLNYYYSGGSGYGECEEGLHNSLKNVSCLEIGSRSTGILATASSSKCGLSKGVSFCPIVSEIIWKDNCSELDPDDDNASVISNQDFEIDVDDEDFEPDDAEHANLTQTNTLLNANSIETGLCELMNDPSSTSHHQRTADNHQLRVPTPPERSPRENDADVTICSLSRESDDHERDGASPSNVNNNATTTTPLPAQLELLSNEVITAEERTPTMASAIANGDASRNLIAAEATAATSDVQQQVQGAAAATSPPKFVNNNNNLIKNFKNGKAEKKGKTFLSRLSSGFRFSFRGKGKKNKDGVVGGKTGNTGSAGGAGRSDKQQSNEKVSADFIYIPLKDPTAKQGHSNGINNGEIEPAAAGGVNDDDDDEERYLRQMNTVGLESCEADEMDRAYVDASDVTFRSDSILNSTATSGTGNTFAGHKNHVLSGKPPLPKQPPRVVGVCAKRSGPAVARAHAQHRASSTPPRTEIDLDEDGSFRQYAAEPDTSRTSSVAGQRRYRANSSTTSAVHHHPAAAAGDTNFFNHIMGSEQKIGLIETNLDTHETVISGKTRSLMELGGPNQLQVHQVVISGGNGCGGGPGGKVNGIKDHRQTAANGCGVNEPGRPHKSMEFLLDKENQRNVLVSTCTGLLLVWTGGGNHRYRTLLSLRFLKRLSLNLN</sequence>
<keyword evidence="4" id="KW-1185">Reference proteome</keyword>
<dbReference type="InParanoid" id="B0XEY8"/>
<proteinExistence type="predicted"/>
<feature type="region of interest" description="Disordered" evidence="1">
    <location>
        <begin position="292"/>
        <end position="311"/>
    </location>
</feature>
<organism>
    <name type="scientific">Culex quinquefasciatus</name>
    <name type="common">Southern house mosquito</name>
    <name type="synonym">Culex pungens</name>
    <dbReference type="NCBI Taxonomy" id="7176"/>
    <lineage>
        <taxon>Eukaryota</taxon>
        <taxon>Metazoa</taxon>
        <taxon>Ecdysozoa</taxon>
        <taxon>Arthropoda</taxon>
        <taxon>Hexapoda</taxon>
        <taxon>Insecta</taxon>
        <taxon>Pterygota</taxon>
        <taxon>Neoptera</taxon>
        <taxon>Endopterygota</taxon>
        <taxon>Diptera</taxon>
        <taxon>Nematocera</taxon>
        <taxon>Culicoidea</taxon>
        <taxon>Culicidae</taxon>
        <taxon>Culicinae</taxon>
        <taxon>Culicini</taxon>
        <taxon>Culex</taxon>
        <taxon>Culex</taxon>
    </lineage>
</organism>
<dbReference type="KEGG" id="cqu:CpipJ_CPIJ017807"/>